<dbReference type="SUPFAM" id="SSF52540">
    <property type="entry name" value="P-loop containing nucleoside triphosphate hydrolases"/>
    <property type="match status" value="1"/>
</dbReference>
<dbReference type="InterPro" id="IPR051135">
    <property type="entry name" value="Gal/GlcNAc/GalNAc_ST"/>
</dbReference>
<dbReference type="OrthoDB" id="7861019at2"/>
<keyword evidence="1" id="KW-0808">Transferase</keyword>
<dbReference type="Proteomes" id="UP000035268">
    <property type="component" value="Chromosome"/>
</dbReference>
<dbReference type="GO" id="GO:0006044">
    <property type="term" value="P:N-acetylglucosamine metabolic process"/>
    <property type="evidence" value="ECO:0007669"/>
    <property type="project" value="TreeGrafter"/>
</dbReference>
<proteinExistence type="predicted"/>
<dbReference type="AlphaFoldDB" id="A0A0G3EGP4"/>
<dbReference type="Pfam" id="PF13469">
    <property type="entry name" value="Sulfotransfer_3"/>
    <property type="match status" value="1"/>
</dbReference>
<dbReference type="PANTHER" id="PTHR10704">
    <property type="entry name" value="CARBOHYDRATE SULFOTRANSFERASE"/>
    <property type="match status" value="1"/>
</dbReference>
<gene>
    <name evidence="1" type="ORF">L21SP4_02296</name>
</gene>
<sequence length="314" mass="36646">MKILSDIKLAAMFLRSSLYLDLHRPGPTVLLAGDGRSGTTWLSKVINHDESFRYIFEPFFGEKVPLFEKFTPHPYLRPEEHAPEFERCCRELFQGRIRGLWPDVHNRKRLPTNRRLIKAIRANFCLAWLRRRFPELKIVFLIRNPYAVANSKRRFGWKSSVDHLLDQPRLMEDHLGPHAAMLHKASTPYERYILQWCAINHVALRQLGRDEIFIAFYEDFCTQPETKIPQLFSYLGIPYDQAVLRKTTRPSPTCKKHSAIKTGENLVDSWKKHTSEDELLRAQPILEAFGLDRLYDDAGMPGQDAPQKMQVHLP</sequence>
<dbReference type="PANTHER" id="PTHR10704:SF44">
    <property type="entry name" value="LD35051P-RELATED"/>
    <property type="match status" value="1"/>
</dbReference>
<dbReference type="STRING" id="1307763.L21SP4_02296"/>
<protein>
    <submittedName>
        <fullName evidence="1">Sulfotransferase domain protein</fullName>
    </submittedName>
</protein>
<dbReference type="EMBL" id="CP010904">
    <property type="protein sequence ID" value="AKJ65523.1"/>
    <property type="molecule type" value="Genomic_DNA"/>
</dbReference>
<dbReference type="KEGG" id="vbl:L21SP4_02296"/>
<organism evidence="1 2">
    <name type="scientific">Kiritimatiella glycovorans</name>
    <dbReference type="NCBI Taxonomy" id="1307763"/>
    <lineage>
        <taxon>Bacteria</taxon>
        <taxon>Pseudomonadati</taxon>
        <taxon>Kiritimatiellota</taxon>
        <taxon>Kiritimatiellia</taxon>
        <taxon>Kiritimatiellales</taxon>
        <taxon>Kiritimatiellaceae</taxon>
        <taxon>Kiritimatiella</taxon>
    </lineage>
</organism>
<name>A0A0G3EGP4_9BACT</name>
<dbReference type="InterPro" id="IPR027417">
    <property type="entry name" value="P-loop_NTPase"/>
</dbReference>
<dbReference type="Gene3D" id="3.40.50.300">
    <property type="entry name" value="P-loop containing nucleotide triphosphate hydrolases"/>
    <property type="match status" value="1"/>
</dbReference>
<reference evidence="1 2" key="2">
    <citation type="journal article" date="2016" name="ISME J.">
        <title>Characterization of the first cultured representative of Verrucomicrobia subdivision 5 indicates the proposal of a novel phylum.</title>
        <authorList>
            <person name="Spring S."/>
            <person name="Bunk B."/>
            <person name="Sproer C."/>
            <person name="Schumann P."/>
            <person name="Rohde M."/>
            <person name="Tindall B.J."/>
            <person name="Klenk H.P."/>
        </authorList>
    </citation>
    <scope>NUCLEOTIDE SEQUENCE [LARGE SCALE GENOMIC DNA]</scope>
    <source>
        <strain evidence="1 2">L21-Fru-AB</strain>
    </source>
</reference>
<dbReference type="GO" id="GO:0001517">
    <property type="term" value="F:N-acetylglucosamine 6-O-sulfotransferase activity"/>
    <property type="evidence" value="ECO:0007669"/>
    <property type="project" value="TreeGrafter"/>
</dbReference>
<evidence type="ECO:0000313" key="2">
    <source>
        <dbReference type="Proteomes" id="UP000035268"/>
    </source>
</evidence>
<reference evidence="2" key="1">
    <citation type="submission" date="2015-02" db="EMBL/GenBank/DDBJ databases">
        <title>Description and complete genome sequence of the first cultured representative of the subdivision 5 of the Verrucomicrobia phylum.</title>
        <authorList>
            <person name="Spring S."/>
            <person name="Bunk B."/>
            <person name="Sproer C."/>
            <person name="Klenk H.-P."/>
        </authorList>
    </citation>
    <scope>NUCLEOTIDE SEQUENCE [LARGE SCALE GENOMIC DNA]</scope>
    <source>
        <strain evidence="2">L21-Fru-AB</strain>
    </source>
</reference>
<dbReference type="RefSeq" id="WP_082116728.1">
    <property type="nucleotide sequence ID" value="NZ_CP010904.1"/>
</dbReference>
<keyword evidence="2" id="KW-1185">Reference proteome</keyword>
<evidence type="ECO:0000313" key="1">
    <source>
        <dbReference type="EMBL" id="AKJ65523.1"/>
    </source>
</evidence>
<accession>A0A0G3EGP4</accession>
<dbReference type="GO" id="GO:0006790">
    <property type="term" value="P:sulfur compound metabolic process"/>
    <property type="evidence" value="ECO:0007669"/>
    <property type="project" value="TreeGrafter"/>
</dbReference>